<dbReference type="GO" id="GO:0005524">
    <property type="term" value="F:ATP binding"/>
    <property type="evidence" value="ECO:0007669"/>
    <property type="project" value="UniProtKB-UniRule"/>
</dbReference>
<dbReference type="Proteomes" id="UP000003416">
    <property type="component" value="Unassembled WGS sequence"/>
</dbReference>
<dbReference type="InterPro" id="IPR003806">
    <property type="entry name" value="ATP-grasp_PylC-type"/>
</dbReference>
<dbReference type="EMBL" id="AFBN01000099">
    <property type="protein sequence ID" value="EGF51580.1"/>
    <property type="molecule type" value="Genomic_DNA"/>
</dbReference>
<name>F3PXJ8_9BACE</name>
<dbReference type="Gene3D" id="3.40.50.20">
    <property type="match status" value="1"/>
</dbReference>
<dbReference type="PROSITE" id="PS50975">
    <property type="entry name" value="ATP_GRASP"/>
    <property type="match status" value="1"/>
</dbReference>
<evidence type="ECO:0000313" key="4">
    <source>
        <dbReference type="Proteomes" id="UP000003416"/>
    </source>
</evidence>
<dbReference type="STRING" id="763034.HMPREF9446_03496"/>
<keyword evidence="1" id="KW-0067">ATP-binding</keyword>
<evidence type="ECO:0000256" key="1">
    <source>
        <dbReference type="PROSITE-ProRule" id="PRU00409"/>
    </source>
</evidence>
<dbReference type="GO" id="GO:0046872">
    <property type="term" value="F:metal ion binding"/>
    <property type="evidence" value="ECO:0007669"/>
    <property type="project" value="InterPro"/>
</dbReference>
<dbReference type="SUPFAM" id="SSF56059">
    <property type="entry name" value="Glutathione synthetase ATP-binding domain-like"/>
    <property type="match status" value="1"/>
</dbReference>
<feature type="domain" description="ATP-grasp" evidence="2">
    <location>
        <begin position="121"/>
        <end position="319"/>
    </location>
</feature>
<dbReference type="Pfam" id="PF02655">
    <property type="entry name" value="ATP-grasp_3"/>
    <property type="match status" value="1"/>
</dbReference>
<dbReference type="Pfam" id="PF21360">
    <property type="entry name" value="PylC-like_N"/>
    <property type="match status" value="1"/>
</dbReference>
<comment type="caution">
    <text evidence="3">The sequence shown here is derived from an EMBL/GenBank/DDBJ whole genome shotgun (WGS) entry which is preliminary data.</text>
</comment>
<dbReference type="RefSeq" id="WP_009126703.1">
    <property type="nucleotide sequence ID" value="NZ_GL882691.1"/>
</dbReference>
<evidence type="ECO:0000259" key="2">
    <source>
        <dbReference type="PROSITE" id="PS50975"/>
    </source>
</evidence>
<dbReference type="AlphaFoldDB" id="F3PXJ8"/>
<dbReference type="Gene3D" id="3.30.470.20">
    <property type="entry name" value="ATP-grasp fold, B domain"/>
    <property type="match status" value="1"/>
</dbReference>
<reference evidence="3 4" key="1">
    <citation type="submission" date="2011-02" db="EMBL/GenBank/DDBJ databases">
        <authorList>
            <person name="Weinstock G."/>
            <person name="Sodergren E."/>
            <person name="Clifton S."/>
            <person name="Fulton L."/>
            <person name="Fulton B."/>
            <person name="Courtney L."/>
            <person name="Fronick C."/>
            <person name="Harrison M."/>
            <person name="Strong C."/>
            <person name="Farmer C."/>
            <person name="Delahaunty K."/>
            <person name="Markovic C."/>
            <person name="Hall O."/>
            <person name="Minx P."/>
            <person name="Tomlinson C."/>
            <person name="Mitreva M."/>
            <person name="Hou S."/>
            <person name="Chen J."/>
            <person name="Wollam A."/>
            <person name="Pepin K.H."/>
            <person name="Johnson M."/>
            <person name="Bhonagiri V."/>
            <person name="Zhang X."/>
            <person name="Suruliraj S."/>
            <person name="Warren W."/>
            <person name="Chinwalla A."/>
            <person name="Mardis E.R."/>
            <person name="Wilson R.K."/>
        </authorList>
    </citation>
    <scope>NUCLEOTIDE SEQUENCE [LARGE SCALE GENOMIC DNA]</scope>
    <source>
        <strain evidence="3 4">YIT 12057</strain>
    </source>
</reference>
<dbReference type="NCBIfam" id="NF009402">
    <property type="entry name" value="PRK12767.1-1"/>
    <property type="match status" value="1"/>
</dbReference>
<proteinExistence type="predicted"/>
<accession>F3PXJ8</accession>
<dbReference type="eggNOG" id="COG0189">
    <property type="taxonomic scope" value="Bacteria"/>
</dbReference>
<evidence type="ECO:0000313" key="3">
    <source>
        <dbReference type="EMBL" id="EGF51580.1"/>
    </source>
</evidence>
<dbReference type="GeneID" id="86050867"/>
<dbReference type="HOGENOM" id="CLU_052967_0_0_10"/>
<organism evidence="3 4">
    <name type="scientific">Bacteroides fluxus YIT 12057</name>
    <dbReference type="NCBI Taxonomy" id="763034"/>
    <lineage>
        <taxon>Bacteria</taxon>
        <taxon>Pseudomonadati</taxon>
        <taxon>Bacteroidota</taxon>
        <taxon>Bacteroidia</taxon>
        <taxon>Bacteroidales</taxon>
        <taxon>Bacteroidaceae</taxon>
        <taxon>Bacteroides</taxon>
    </lineage>
</organism>
<protein>
    <submittedName>
        <fullName evidence="3">ATP-grasp domain protein</fullName>
    </submittedName>
</protein>
<keyword evidence="1" id="KW-0547">Nucleotide-binding</keyword>
<dbReference type="InterPro" id="IPR011761">
    <property type="entry name" value="ATP-grasp"/>
</dbReference>
<keyword evidence="4" id="KW-1185">Reference proteome</keyword>
<gene>
    <name evidence="3" type="ORF">HMPREF9446_03496</name>
</gene>
<dbReference type="InterPro" id="IPR048764">
    <property type="entry name" value="PylC_N"/>
</dbReference>
<sequence>MNDVRIFVTGVGGGGGGEQILKALRLSLLNYYIVGGDITPYSKGLYMVDKAYILPPALSSDYLDVLLNICTKENIQALFTGSEPELKIVSKNRCLFENIGVKLFINPESVIDICLDKFQTMNWFKDNGFSFPKTITVNCFDDLELVDFFPVVLKPSVGGGGSTNTFIAQDRKELDLFASYLLHIYSQFIIQEYVGNANGEYTVGVLSDMEGNLINSIAVKKNILGGLSNRLKVKSKFNDELLVISNGISQGEIGKFPIVTQQCELVAQKLGSTSAINIQCRLVDDKCYIFEINPRFSGTTSLRAMVGYNEPDVLIRKYILGEHITPNFPYKEGYISRGLDELFITPSMADKVNRM</sequence>